<gene>
    <name evidence="1" type="ORF">UH38_20040</name>
</gene>
<comment type="caution">
    <text evidence="1">The sequence shown here is derived from an EMBL/GenBank/DDBJ whole genome shotgun (WGS) entry which is preliminary data.</text>
</comment>
<reference evidence="1 2" key="1">
    <citation type="submission" date="2015-02" db="EMBL/GenBank/DDBJ databases">
        <title>Draft genome of a novel marine cyanobacterium (Chroococcales) isolated from South Atlantic Ocean.</title>
        <authorList>
            <person name="Rigonato J."/>
            <person name="Alvarenga D.O."/>
            <person name="Branco L.H."/>
            <person name="Varani A.M."/>
            <person name="Brandini F.P."/>
            <person name="Fiore M.F."/>
        </authorList>
    </citation>
    <scope>NUCLEOTIDE SEQUENCE [LARGE SCALE GENOMIC DNA]</scope>
    <source>
        <strain evidence="1 2">CENA595</strain>
    </source>
</reference>
<dbReference type="RefSeq" id="WP_045056476.1">
    <property type="nucleotide sequence ID" value="NZ_CAWMDP010000024.1"/>
</dbReference>
<name>A0A0D8ZMS1_9CYAN</name>
<proteinExistence type="predicted"/>
<sequence>MTAAAKEENQFCLFVGRNIDNCGLDPYEFRLYARISRAGNGDAWESITNIASACRLALSRARKTLRLVNLAEITQ</sequence>
<evidence type="ECO:0008006" key="3">
    <source>
        <dbReference type="Google" id="ProtNLM"/>
    </source>
</evidence>
<dbReference type="Proteomes" id="UP000032452">
    <property type="component" value="Unassembled WGS sequence"/>
</dbReference>
<dbReference type="AlphaFoldDB" id="A0A0D8ZMS1"/>
<dbReference type="EMBL" id="JYON01000028">
    <property type="protein sequence ID" value="KJH70050.1"/>
    <property type="molecule type" value="Genomic_DNA"/>
</dbReference>
<dbReference type="OrthoDB" id="491020at2"/>
<protein>
    <recommendedName>
        <fullName evidence="3">Bacteriophage lambda Replication protein O N-terminal domain-containing protein</fullName>
    </recommendedName>
</protein>
<evidence type="ECO:0000313" key="1">
    <source>
        <dbReference type="EMBL" id="KJH70050.1"/>
    </source>
</evidence>
<organism evidence="1 2">
    <name type="scientific">Aliterella atlantica CENA595</name>
    <dbReference type="NCBI Taxonomy" id="1618023"/>
    <lineage>
        <taxon>Bacteria</taxon>
        <taxon>Bacillati</taxon>
        <taxon>Cyanobacteriota</taxon>
        <taxon>Cyanophyceae</taxon>
        <taxon>Chroococcidiopsidales</taxon>
        <taxon>Aliterellaceae</taxon>
        <taxon>Aliterella</taxon>
    </lineage>
</organism>
<keyword evidence="2" id="KW-1185">Reference proteome</keyword>
<accession>A0A0D8ZMS1</accession>
<evidence type="ECO:0000313" key="2">
    <source>
        <dbReference type="Proteomes" id="UP000032452"/>
    </source>
</evidence>